<name>A0ABS5EBN7_9PROT</name>
<dbReference type="EMBL" id="JAAEDI010000002">
    <property type="protein sequence ID" value="MBR0648421.1"/>
    <property type="molecule type" value="Genomic_DNA"/>
</dbReference>
<comment type="caution">
    <text evidence="7">The sequence shown here is derived from an EMBL/GenBank/DDBJ whole genome shotgun (WGS) entry which is preliminary data.</text>
</comment>
<keyword evidence="3" id="KW-0560">Oxidoreductase</keyword>
<evidence type="ECO:0000259" key="5">
    <source>
        <dbReference type="Pfam" id="PF00465"/>
    </source>
</evidence>
<dbReference type="InterPro" id="IPR056798">
    <property type="entry name" value="ADH_Fe_C"/>
</dbReference>
<dbReference type="InterPro" id="IPR001670">
    <property type="entry name" value="ADH_Fe/GldA"/>
</dbReference>
<evidence type="ECO:0000256" key="2">
    <source>
        <dbReference type="ARBA" id="ARBA00007358"/>
    </source>
</evidence>
<dbReference type="Pfam" id="PF25137">
    <property type="entry name" value="ADH_Fe_C"/>
    <property type="match status" value="1"/>
</dbReference>
<dbReference type="CDD" id="cd08192">
    <property type="entry name" value="MAR-like"/>
    <property type="match status" value="1"/>
</dbReference>
<gene>
    <name evidence="7" type="ORF">GXW78_01985</name>
</gene>
<accession>A0ABS5EBN7</accession>
<evidence type="ECO:0000259" key="6">
    <source>
        <dbReference type="Pfam" id="PF25137"/>
    </source>
</evidence>
<dbReference type="PANTHER" id="PTHR11496">
    <property type="entry name" value="ALCOHOL DEHYDROGENASE"/>
    <property type="match status" value="1"/>
</dbReference>
<dbReference type="Pfam" id="PF00465">
    <property type="entry name" value="Fe-ADH"/>
    <property type="match status" value="1"/>
</dbReference>
<dbReference type="SUPFAM" id="SSF56796">
    <property type="entry name" value="Dehydroquinate synthase-like"/>
    <property type="match status" value="1"/>
</dbReference>
<dbReference type="Gene3D" id="1.20.1090.10">
    <property type="entry name" value="Dehydroquinate synthase-like - alpha domain"/>
    <property type="match status" value="1"/>
</dbReference>
<sequence>MWRGTIALPAIERVQSGIPAAEALLAEAERLDARRVFLVVSRTMNRETGHVAALRDALGARFAGLHEGIPPHTPMDVVVAAAAAARAVDADLLATFGGGSVTDAGKVMQLCLRHGITAMEQLEPFRMVTNPDGTRHLPEYDGPVVRQIAIPTTLSGGEYNSQAGCTNPLKKVKQSFRHALHVPRVTILDPAPTVGTPMWVWLASGIRAVDHATEGLCSPLNNPVSDASALQALRLLSRALPRVKADPGDLAARQECQLAVWLSVVGRWGGVQMGASHAIGHVLGGTAGVPHGYTSCIMLPHVLRHNAAANADRQALVAEALGRPGVPAADAVAELVASLGLPSRLSEVGVTAEQFPLLATNTMRDPWLHTNPVRITRPEEVVAILEAAA</sequence>
<keyword evidence="8" id="KW-1185">Reference proteome</keyword>
<comment type="similarity">
    <text evidence="2">Belongs to the iron-containing alcohol dehydrogenase family.</text>
</comment>
<evidence type="ECO:0000256" key="4">
    <source>
        <dbReference type="ARBA" id="ARBA00023027"/>
    </source>
</evidence>
<dbReference type="PANTHER" id="PTHR11496:SF102">
    <property type="entry name" value="ALCOHOL DEHYDROGENASE 4"/>
    <property type="match status" value="1"/>
</dbReference>
<reference evidence="8" key="1">
    <citation type="journal article" date="2021" name="Syst. Appl. Microbiol.">
        <title>Roseomonas hellenica sp. nov., isolated from roots of wild-growing Alkanna tinctoria.</title>
        <authorList>
            <person name="Rat A."/>
            <person name="Naranjo H.D."/>
            <person name="Lebbe L."/>
            <person name="Cnockaert M."/>
            <person name="Krigas N."/>
            <person name="Grigoriadou K."/>
            <person name="Maloupa E."/>
            <person name="Willems A."/>
        </authorList>
    </citation>
    <scope>NUCLEOTIDE SEQUENCE [LARGE SCALE GENOMIC DNA]</scope>
    <source>
        <strain evidence="8">LMG 31159</strain>
    </source>
</reference>
<evidence type="ECO:0000256" key="3">
    <source>
        <dbReference type="ARBA" id="ARBA00023002"/>
    </source>
</evidence>
<dbReference type="InterPro" id="IPR039697">
    <property type="entry name" value="Alcohol_dehydrogenase_Fe"/>
</dbReference>
<dbReference type="RefSeq" id="WP_211865595.1">
    <property type="nucleotide sequence ID" value="NZ_JAAEDI010000002.1"/>
</dbReference>
<dbReference type="Proteomes" id="UP000698752">
    <property type="component" value="Unassembled WGS sequence"/>
</dbReference>
<keyword evidence="4" id="KW-0520">NAD</keyword>
<evidence type="ECO:0000256" key="1">
    <source>
        <dbReference type="ARBA" id="ARBA00001962"/>
    </source>
</evidence>
<dbReference type="PROSITE" id="PS00060">
    <property type="entry name" value="ADH_IRON_2"/>
    <property type="match status" value="1"/>
</dbReference>
<feature type="domain" description="Alcohol dehydrogenase iron-type/glycerol dehydrogenase GldA" evidence="5">
    <location>
        <begin position="16"/>
        <end position="190"/>
    </location>
</feature>
<evidence type="ECO:0000313" key="8">
    <source>
        <dbReference type="Proteomes" id="UP000698752"/>
    </source>
</evidence>
<evidence type="ECO:0000313" key="7">
    <source>
        <dbReference type="EMBL" id="MBR0648421.1"/>
    </source>
</evidence>
<protein>
    <submittedName>
        <fullName evidence="7">Iron-containing alcohol dehydrogenase</fullName>
    </submittedName>
</protein>
<dbReference type="Gene3D" id="3.40.50.1970">
    <property type="match status" value="1"/>
</dbReference>
<proteinExistence type="inferred from homology"/>
<organism evidence="7 8">
    <name type="scientific">Neoroseomonas terrae</name>
    <dbReference type="NCBI Taxonomy" id="424799"/>
    <lineage>
        <taxon>Bacteria</taxon>
        <taxon>Pseudomonadati</taxon>
        <taxon>Pseudomonadota</taxon>
        <taxon>Alphaproteobacteria</taxon>
        <taxon>Acetobacterales</taxon>
        <taxon>Acetobacteraceae</taxon>
        <taxon>Neoroseomonas</taxon>
    </lineage>
</organism>
<dbReference type="InterPro" id="IPR018211">
    <property type="entry name" value="ADH_Fe_CS"/>
</dbReference>
<feature type="domain" description="Fe-containing alcohol dehydrogenase-like C-terminal" evidence="6">
    <location>
        <begin position="203"/>
        <end position="388"/>
    </location>
</feature>
<comment type="cofactor">
    <cofactor evidence="1">
        <name>Fe cation</name>
        <dbReference type="ChEBI" id="CHEBI:24875"/>
    </cofactor>
</comment>